<keyword evidence="5 9" id="KW-1133">Transmembrane helix</keyword>
<feature type="domain" description="Ionotropic glutamate receptor C-terminal" evidence="10">
    <location>
        <begin position="424"/>
        <end position="648"/>
    </location>
</feature>
<dbReference type="GO" id="GO:0050907">
    <property type="term" value="P:detection of chemical stimulus involved in sensory perception"/>
    <property type="evidence" value="ECO:0007669"/>
    <property type="project" value="UniProtKB-ARBA"/>
</dbReference>
<sequence length="697" mass="81616">MQRTGENILAHFQKILNDAVHENLKYGGINFKYFTWTGIRLKKDRGQVFPQMILDAKVQRILNWQTAIVIMDQTLMNEDVHLTESIMHESIKRNIEPISIVLYNIDDQLKRQKKRSAIREILQLFDGRSQSKQQFMIFSKFYEDIIEIAENMRLFHVGNQWLFFIFEDTRRDFDVTSVTQNLKEGANIAFALNETRSECQKSLNCTLNELSTALVSAISQMTFEEQSLYGAVSDEEWEYIRYTKQEQQHEILSFMRNYLKDHISCSSCAKWRVITALTWGKNQEHQSIVHAMGVSENRNKNFEFANVGYWSPTSGFVAHELLFPHVVHYFRNITLDIVTVHRYSIKPHKETSNTISLHVNVSDMDFINRRDICYRADPIFGELLSTYFTFKSARTLHTEKLFLVYIWRSIAARCILLENLTSTSVYCQIFEFSGGMYLPKADSGRLIIGVWWIVVIVLVTTYCGNLVAFLTFPRFQPGFDYLHQLFIHGDFKEELGLRNNTFFENYAAISSRLDFQKYLNHAIVYNNSLQENLEAVKIGSRINVDWRINLQLIIQNHFEKEKECTLSMSKESFLDEQIGLIIPIDSPYLDLINAQIYRLYQMGFIERWHQTNLPSMDKCNAKGVLRQITNHKVNLDDMQGCFLVLLTGNFYIFLCAATLDNNNKNLGFIVAGIVILGEFWHYQWHLKQITRRKFFSE</sequence>
<feature type="transmembrane region" description="Helical" evidence="9">
    <location>
        <begin position="640"/>
        <end position="659"/>
    </location>
</feature>
<keyword evidence="8" id="KW-0325">Glycoprotein</keyword>
<dbReference type="PANTHER" id="PTHR42643">
    <property type="entry name" value="IONOTROPIC RECEPTOR 20A-RELATED"/>
    <property type="match status" value="1"/>
</dbReference>
<keyword evidence="3" id="KW-1003">Cell membrane</keyword>
<evidence type="ECO:0000256" key="9">
    <source>
        <dbReference type="SAM" id="Phobius"/>
    </source>
</evidence>
<dbReference type="InterPro" id="IPR052192">
    <property type="entry name" value="Insect_Ionotropic_Sensory_Rcpt"/>
</dbReference>
<dbReference type="Pfam" id="PF00060">
    <property type="entry name" value="Lig_chan"/>
    <property type="match status" value="1"/>
</dbReference>
<evidence type="ECO:0000256" key="8">
    <source>
        <dbReference type="ARBA" id="ARBA00023180"/>
    </source>
</evidence>
<evidence type="ECO:0000256" key="5">
    <source>
        <dbReference type="ARBA" id="ARBA00022989"/>
    </source>
</evidence>
<keyword evidence="7" id="KW-0675">Receptor</keyword>
<evidence type="ECO:0000256" key="3">
    <source>
        <dbReference type="ARBA" id="ARBA00022475"/>
    </source>
</evidence>
<evidence type="ECO:0000313" key="12">
    <source>
        <dbReference type="Proteomes" id="UP000078200"/>
    </source>
</evidence>
<proteinExistence type="inferred from homology"/>
<evidence type="ECO:0000256" key="2">
    <source>
        <dbReference type="ARBA" id="ARBA00008685"/>
    </source>
</evidence>
<evidence type="ECO:0000256" key="4">
    <source>
        <dbReference type="ARBA" id="ARBA00022692"/>
    </source>
</evidence>
<protein>
    <recommendedName>
        <fullName evidence="10">Ionotropic glutamate receptor C-terminal domain-containing protein</fullName>
    </recommendedName>
</protein>
<reference evidence="11" key="1">
    <citation type="submission" date="2020-05" db="UniProtKB">
        <authorList>
            <consortium name="EnsemblMetazoa"/>
        </authorList>
    </citation>
    <scope>IDENTIFICATION</scope>
    <source>
        <strain evidence="11">TTRI</strain>
    </source>
</reference>
<keyword evidence="4 9" id="KW-0812">Transmembrane</keyword>
<feature type="transmembrane region" description="Helical" evidence="9">
    <location>
        <begin position="665"/>
        <end position="682"/>
    </location>
</feature>
<evidence type="ECO:0000256" key="6">
    <source>
        <dbReference type="ARBA" id="ARBA00023136"/>
    </source>
</evidence>
<keyword evidence="12" id="KW-1185">Reference proteome</keyword>
<feature type="transmembrane region" description="Helical" evidence="9">
    <location>
        <begin position="449"/>
        <end position="472"/>
    </location>
</feature>
<dbReference type="InterPro" id="IPR001320">
    <property type="entry name" value="Iontro_rcpt_C"/>
</dbReference>
<comment type="subcellular location">
    <subcellularLocation>
        <location evidence="1">Cell membrane</location>
        <topology evidence="1">Multi-pass membrane protein</topology>
    </subcellularLocation>
</comment>
<comment type="similarity">
    <text evidence="2">Belongs to the glutamate-gated ion channel (TC 1.A.10.1) family.</text>
</comment>
<dbReference type="Gene3D" id="1.10.287.70">
    <property type="match status" value="1"/>
</dbReference>
<dbReference type="GO" id="GO:0005886">
    <property type="term" value="C:plasma membrane"/>
    <property type="evidence" value="ECO:0007669"/>
    <property type="project" value="UniProtKB-SubCell"/>
</dbReference>
<evidence type="ECO:0000313" key="11">
    <source>
        <dbReference type="EnsemblMetazoa" id="GAUT026117-PA"/>
    </source>
</evidence>
<evidence type="ECO:0000259" key="10">
    <source>
        <dbReference type="Pfam" id="PF00060"/>
    </source>
</evidence>
<dbReference type="SUPFAM" id="SSF53850">
    <property type="entry name" value="Periplasmic binding protein-like II"/>
    <property type="match status" value="1"/>
</dbReference>
<dbReference type="PANTHER" id="PTHR42643:SF24">
    <property type="entry name" value="IONOTROPIC RECEPTOR 60A"/>
    <property type="match status" value="1"/>
</dbReference>
<dbReference type="GO" id="GO:0015276">
    <property type="term" value="F:ligand-gated monoatomic ion channel activity"/>
    <property type="evidence" value="ECO:0007669"/>
    <property type="project" value="InterPro"/>
</dbReference>
<dbReference type="VEuPathDB" id="VectorBase:GAUT026117"/>
<name>A0A1A9V502_GLOAU</name>
<dbReference type="STRING" id="7395.A0A1A9V502"/>
<keyword evidence="6 9" id="KW-0472">Membrane</keyword>
<dbReference type="AlphaFoldDB" id="A0A1A9V502"/>
<accession>A0A1A9V502</accession>
<evidence type="ECO:0000256" key="1">
    <source>
        <dbReference type="ARBA" id="ARBA00004651"/>
    </source>
</evidence>
<organism evidence="11 12">
    <name type="scientific">Glossina austeni</name>
    <name type="common">Savannah tsetse fly</name>
    <dbReference type="NCBI Taxonomy" id="7395"/>
    <lineage>
        <taxon>Eukaryota</taxon>
        <taxon>Metazoa</taxon>
        <taxon>Ecdysozoa</taxon>
        <taxon>Arthropoda</taxon>
        <taxon>Hexapoda</taxon>
        <taxon>Insecta</taxon>
        <taxon>Pterygota</taxon>
        <taxon>Neoptera</taxon>
        <taxon>Endopterygota</taxon>
        <taxon>Diptera</taxon>
        <taxon>Brachycera</taxon>
        <taxon>Muscomorpha</taxon>
        <taxon>Hippoboscoidea</taxon>
        <taxon>Glossinidae</taxon>
        <taxon>Glossina</taxon>
    </lineage>
</organism>
<dbReference type="EnsemblMetazoa" id="GAUT026117-RA">
    <property type="protein sequence ID" value="GAUT026117-PA"/>
    <property type="gene ID" value="GAUT026117"/>
</dbReference>
<evidence type="ECO:0000256" key="7">
    <source>
        <dbReference type="ARBA" id="ARBA00023170"/>
    </source>
</evidence>
<dbReference type="Proteomes" id="UP000078200">
    <property type="component" value="Unassembled WGS sequence"/>
</dbReference>